<evidence type="ECO:0000259" key="3">
    <source>
        <dbReference type="Pfam" id="PF03981"/>
    </source>
</evidence>
<dbReference type="InterPro" id="IPR007129">
    <property type="entry name" value="Ubiqinol_cyt_c_chaperone_CPB3"/>
</dbReference>
<accession>A0AA36FSB4</accession>
<dbReference type="PANTHER" id="PTHR12184">
    <property type="entry name" value="UBIQUINOL-CYTOCHROME C REDUCTASE COMPLEX ASSEMBLY FACTOR 1 FAMILY MEMBER"/>
    <property type="match status" value="1"/>
</dbReference>
<evidence type="ECO:0000313" key="4">
    <source>
        <dbReference type="EMBL" id="CAJ0565222.1"/>
    </source>
</evidence>
<dbReference type="EMBL" id="CATQJA010001013">
    <property type="protein sequence ID" value="CAJ0565222.1"/>
    <property type="molecule type" value="Genomic_DNA"/>
</dbReference>
<protein>
    <recommendedName>
        <fullName evidence="3">Ubiquinol-cytochrome c chaperone domain-containing protein</fullName>
    </recommendedName>
</protein>
<comment type="similarity">
    <text evidence="1">Belongs to the CBP3 family.</text>
</comment>
<dbReference type="Pfam" id="PF03981">
    <property type="entry name" value="Ubiq_cyt_C_chap"/>
    <property type="match status" value="1"/>
</dbReference>
<organism evidence="4 5">
    <name type="scientific">Mesorhabditis spiculigera</name>
    <dbReference type="NCBI Taxonomy" id="96644"/>
    <lineage>
        <taxon>Eukaryota</taxon>
        <taxon>Metazoa</taxon>
        <taxon>Ecdysozoa</taxon>
        <taxon>Nematoda</taxon>
        <taxon>Chromadorea</taxon>
        <taxon>Rhabditida</taxon>
        <taxon>Rhabditina</taxon>
        <taxon>Rhabditomorpha</taxon>
        <taxon>Rhabditoidea</taxon>
        <taxon>Rhabditidae</taxon>
        <taxon>Mesorhabditinae</taxon>
        <taxon>Mesorhabditis</taxon>
    </lineage>
</organism>
<comment type="caution">
    <text evidence="4">The sequence shown here is derived from an EMBL/GenBank/DDBJ whole genome shotgun (WGS) entry which is preliminary data.</text>
</comment>
<gene>
    <name evidence="4" type="ORF">MSPICULIGERA_LOCUS3874</name>
</gene>
<sequence>MYGRTAILSLRLFEKRLLSSGHRLFSQPSSATPPEKVPEQSTSRHVQTIEEYLEGTFKRDESKLPNVLQVLVAKVQYKFGKEQMDPELKVLLAQAATQLYFNCANHYSYSELCASFGLPDYFSSWYKLTMIHIWMVLLRLHVSLDVDSYKRLQNGLLAALWDDVDKRLAILTEEIGKPQARSGDVYAMHGLHLQTLLEYDEGFLSSDADLAAAIWRCLYISRDVDPVHVQRVIVYMRSTIAWLDTLDLEDILVQGVSSWKQLAPKAL</sequence>
<evidence type="ECO:0000256" key="2">
    <source>
        <dbReference type="SAM" id="MobiDB-lite"/>
    </source>
</evidence>
<name>A0AA36FSB4_9BILA</name>
<reference evidence="4" key="1">
    <citation type="submission" date="2023-06" db="EMBL/GenBank/DDBJ databases">
        <authorList>
            <person name="Delattre M."/>
        </authorList>
    </citation>
    <scope>NUCLEOTIDE SEQUENCE</scope>
    <source>
        <strain evidence="4">AF72</strain>
    </source>
</reference>
<keyword evidence="5" id="KW-1185">Reference proteome</keyword>
<evidence type="ECO:0000256" key="1">
    <source>
        <dbReference type="ARBA" id="ARBA00006407"/>
    </source>
</evidence>
<feature type="domain" description="Ubiquinol-cytochrome c chaperone" evidence="3">
    <location>
        <begin position="115"/>
        <end position="256"/>
    </location>
</feature>
<dbReference type="AlphaFoldDB" id="A0AA36FSB4"/>
<feature type="region of interest" description="Disordered" evidence="2">
    <location>
        <begin position="24"/>
        <end position="43"/>
    </location>
</feature>
<dbReference type="InterPro" id="IPR021150">
    <property type="entry name" value="Ubiq_cyt_c_chap"/>
</dbReference>
<dbReference type="PANTHER" id="PTHR12184:SF1">
    <property type="entry name" value="UBIQUINOL-CYTOCHROME-C REDUCTASE COMPLEX ASSEMBLY FACTOR 1"/>
    <property type="match status" value="1"/>
</dbReference>
<dbReference type="GO" id="GO:0005739">
    <property type="term" value="C:mitochondrion"/>
    <property type="evidence" value="ECO:0007669"/>
    <property type="project" value="TreeGrafter"/>
</dbReference>
<dbReference type="GO" id="GO:0034551">
    <property type="term" value="P:mitochondrial respiratory chain complex III assembly"/>
    <property type="evidence" value="ECO:0007669"/>
    <property type="project" value="TreeGrafter"/>
</dbReference>
<proteinExistence type="inferred from homology"/>
<feature type="non-terminal residue" evidence="4">
    <location>
        <position position="1"/>
    </location>
</feature>
<evidence type="ECO:0000313" key="5">
    <source>
        <dbReference type="Proteomes" id="UP001177023"/>
    </source>
</evidence>
<dbReference type="Proteomes" id="UP001177023">
    <property type="component" value="Unassembled WGS sequence"/>
</dbReference>